<reference evidence="2 3" key="1">
    <citation type="submission" date="2023-03" db="EMBL/GenBank/DDBJ databases">
        <title>Roseibium porphyridii sp. nov. and Roseibium rhodosorbium sp. nov. isolated from marine algae, Porphyridium cruentum and Rhodosorus marinus, respectively.</title>
        <authorList>
            <person name="Lee M.W."/>
            <person name="Choi B.J."/>
            <person name="Lee J.K."/>
            <person name="Choi D.G."/>
            <person name="Baek J.H."/>
            <person name="Bayburt H."/>
            <person name="Kim J.M."/>
            <person name="Han D.M."/>
            <person name="Kim K.H."/>
            <person name="Jeon C.O."/>
        </authorList>
    </citation>
    <scope>NUCLEOTIDE SEQUENCE [LARGE SCALE GENOMIC DNA]</scope>
    <source>
        <strain evidence="2 3">KMA01</strain>
    </source>
</reference>
<keyword evidence="3" id="KW-1185">Reference proteome</keyword>
<name>A0ABY8F363_9HYPH</name>
<sequence>MKATVLGSSGFVGSNLTKYLRGIGYDVATPGRSEVANLKGSLGRVFYCIGMTGNFRAQPMATVDAHASVLARFLETCEFESFVYFSSTRIYAKAEGPEETHEEALIKVCPSANTTYDLSKMLGEALCLSLERPSVKVIRLSNVYGPNQSRATFLGSLLEDLSLSGKASIQESSDSSKDYVAVSDVVKMAEKIARSGIHRIYNVASGHPLSHIEIARTVLGEGLDCTFLPGGARRVFPKINISRLKKEFGFNPRPLLDDLPQLLRAAGDGSAAQSGAIL</sequence>
<evidence type="ECO:0000259" key="1">
    <source>
        <dbReference type="Pfam" id="PF01370"/>
    </source>
</evidence>
<feature type="domain" description="NAD-dependent epimerase/dehydratase" evidence="1">
    <location>
        <begin position="4"/>
        <end position="204"/>
    </location>
</feature>
<dbReference type="SUPFAM" id="SSF51735">
    <property type="entry name" value="NAD(P)-binding Rossmann-fold domains"/>
    <property type="match status" value="1"/>
</dbReference>
<dbReference type="EMBL" id="CP120863">
    <property type="protein sequence ID" value="WFE89935.1"/>
    <property type="molecule type" value="Genomic_DNA"/>
</dbReference>
<evidence type="ECO:0000313" key="2">
    <source>
        <dbReference type="EMBL" id="WFE89935.1"/>
    </source>
</evidence>
<evidence type="ECO:0000313" key="3">
    <source>
        <dbReference type="Proteomes" id="UP001209803"/>
    </source>
</evidence>
<accession>A0ABY8F363</accession>
<organism evidence="2 3">
    <name type="scientific">Roseibium porphyridii</name>
    <dbReference type="NCBI Taxonomy" id="2866279"/>
    <lineage>
        <taxon>Bacteria</taxon>
        <taxon>Pseudomonadati</taxon>
        <taxon>Pseudomonadota</taxon>
        <taxon>Alphaproteobacteria</taxon>
        <taxon>Hyphomicrobiales</taxon>
        <taxon>Stappiaceae</taxon>
        <taxon>Roseibium</taxon>
    </lineage>
</organism>
<proteinExistence type="predicted"/>
<dbReference type="InterPro" id="IPR001509">
    <property type="entry name" value="Epimerase_deHydtase"/>
</dbReference>
<dbReference type="Pfam" id="PF01370">
    <property type="entry name" value="Epimerase"/>
    <property type="match status" value="1"/>
</dbReference>
<dbReference type="InterPro" id="IPR036291">
    <property type="entry name" value="NAD(P)-bd_dom_sf"/>
</dbReference>
<dbReference type="InterPro" id="IPR050177">
    <property type="entry name" value="Lipid_A_modif_metabolic_enz"/>
</dbReference>
<dbReference type="Gene3D" id="3.40.50.720">
    <property type="entry name" value="NAD(P)-binding Rossmann-like Domain"/>
    <property type="match status" value="1"/>
</dbReference>
<protein>
    <submittedName>
        <fullName evidence="2">NAD(P)-dependent oxidoreductase</fullName>
    </submittedName>
</protein>
<dbReference type="Proteomes" id="UP001209803">
    <property type="component" value="Chromosome"/>
</dbReference>
<dbReference type="PANTHER" id="PTHR43245">
    <property type="entry name" value="BIFUNCTIONAL POLYMYXIN RESISTANCE PROTEIN ARNA"/>
    <property type="match status" value="1"/>
</dbReference>
<dbReference type="RefSeq" id="WP_265680050.1">
    <property type="nucleotide sequence ID" value="NZ_CP120863.1"/>
</dbReference>
<gene>
    <name evidence="2" type="ORF">K1718_00865</name>
</gene>